<protein>
    <submittedName>
        <fullName evidence="9">Putative D,D-dipeptide transport system permease protein DdpB</fullName>
    </submittedName>
</protein>
<evidence type="ECO:0000313" key="9">
    <source>
        <dbReference type="EMBL" id="RIH91370.1"/>
    </source>
</evidence>
<evidence type="ECO:0000313" key="10">
    <source>
        <dbReference type="Proteomes" id="UP000266178"/>
    </source>
</evidence>
<keyword evidence="5 7" id="KW-1133">Transmembrane helix</keyword>
<dbReference type="GO" id="GO:0071916">
    <property type="term" value="F:dipeptide transmembrane transporter activity"/>
    <property type="evidence" value="ECO:0007669"/>
    <property type="project" value="TreeGrafter"/>
</dbReference>
<feature type="transmembrane region" description="Helical" evidence="7">
    <location>
        <begin position="212"/>
        <end position="231"/>
    </location>
</feature>
<evidence type="ECO:0000259" key="8">
    <source>
        <dbReference type="PROSITE" id="PS50928"/>
    </source>
</evidence>
<evidence type="ECO:0000256" key="4">
    <source>
        <dbReference type="ARBA" id="ARBA00022692"/>
    </source>
</evidence>
<feature type="transmembrane region" description="Helical" evidence="7">
    <location>
        <begin position="315"/>
        <end position="341"/>
    </location>
</feature>
<dbReference type="GO" id="GO:0005886">
    <property type="term" value="C:plasma membrane"/>
    <property type="evidence" value="ECO:0007669"/>
    <property type="project" value="UniProtKB-SubCell"/>
</dbReference>
<dbReference type="Pfam" id="PF19300">
    <property type="entry name" value="BPD_transp_1_N"/>
    <property type="match status" value="1"/>
</dbReference>
<dbReference type="Proteomes" id="UP000266178">
    <property type="component" value="Unassembled WGS sequence"/>
</dbReference>
<evidence type="ECO:0000256" key="1">
    <source>
        <dbReference type="ARBA" id="ARBA00004651"/>
    </source>
</evidence>
<keyword evidence="3" id="KW-1003">Cell membrane</keyword>
<evidence type="ECO:0000256" key="3">
    <source>
        <dbReference type="ARBA" id="ARBA00022475"/>
    </source>
</evidence>
<keyword evidence="10" id="KW-1185">Reference proteome</keyword>
<dbReference type="EMBL" id="QWLB01000045">
    <property type="protein sequence ID" value="RIH91370.1"/>
    <property type="molecule type" value="Genomic_DNA"/>
</dbReference>
<feature type="domain" description="ABC transmembrane type-1" evidence="8">
    <location>
        <begin position="108"/>
        <end position="338"/>
    </location>
</feature>
<keyword evidence="4 7" id="KW-0812">Transmembrane</keyword>
<comment type="similarity">
    <text evidence="7">Belongs to the binding-protein-dependent transport system permease family.</text>
</comment>
<dbReference type="Gene3D" id="1.10.3720.10">
    <property type="entry name" value="MetI-like"/>
    <property type="match status" value="1"/>
</dbReference>
<dbReference type="Pfam" id="PF00528">
    <property type="entry name" value="BPD_transp_1"/>
    <property type="match status" value="1"/>
</dbReference>
<comment type="subcellular location">
    <subcellularLocation>
        <location evidence="1 7">Cell membrane</location>
        <topology evidence="1 7">Multi-pass membrane protein</topology>
    </subcellularLocation>
</comment>
<evidence type="ECO:0000256" key="2">
    <source>
        <dbReference type="ARBA" id="ARBA00022448"/>
    </source>
</evidence>
<dbReference type="InterPro" id="IPR000515">
    <property type="entry name" value="MetI-like"/>
</dbReference>
<dbReference type="AlphaFoldDB" id="A0A399F5M3"/>
<gene>
    <name evidence="9" type="primary">ddpB</name>
    <name evidence="9" type="ORF">Mgrana_02713</name>
</gene>
<feature type="transmembrane region" description="Helical" evidence="7">
    <location>
        <begin position="271"/>
        <end position="295"/>
    </location>
</feature>
<dbReference type="InterPro" id="IPR035906">
    <property type="entry name" value="MetI-like_sf"/>
</dbReference>
<evidence type="ECO:0000256" key="7">
    <source>
        <dbReference type="RuleBase" id="RU363032"/>
    </source>
</evidence>
<proteinExistence type="inferred from homology"/>
<feature type="transmembrane region" description="Helical" evidence="7">
    <location>
        <begin position="114"/>
        <end position="135"/>
    </location>
</feature>
<dbReference type="PANTHER" id="PTHR43163:SF8">
    <property type="entry name" value="D,D-DIPEPTIDE TRANSPORT SYSTEM PERMEASE PROTEIN DDPB-RELATED"/>
    <property type="match status" value="1"/>
</dbReference>
<dbReference type="CDD" id="cd06261">
    <property type="entry name" value="TM_PBP2"/>
    <property type="match status" value="1"/>
</dbReference>
<organism evidence="9 10">
    <name type="scientific">Meiothermus granaticius NBRC 107808</name>
    <dbReference type="NCBI Taxonomy" id="1227551"/>
    <lineage>
        <taxon>Bacteria</taxon>
        <taxon>Thermotogati</taxon>
        <taxon>Deinococcota</taxon>
        <taxon>Deinococci</taxon>
        <taxon>Thermales</taxon>
        <taxon>Thermaceae</taxon>
        <taxon>Meiothermus</taxon>
    </lineage>
</organism>
<name>A0A399F5M3_9DEIN</name>
<feature type="transmembrane region" description="Helical" evidence="7">
    <location>
        <begin position="21"/>
        <end position="43"/>
    </location>
</feature>
<keyword evidence="6 7" id="KW-0472">Membrane</keyword>
<evidence type="ECO:0000256" key="5">
    <source>
        <dbReference type="ARBA" id="ARBA00022989"/>
    </source>
</evidence>
<comment type="caution">
    <text evidence="9">The sequence shown here is derived from an EMBL/GenBank/DDBJ whole genome shotgun (WGS) entry which is preliminary data.</text>
</comment>
<dbReference type="PANTHER" id="PTHR43163">
    <property type="entry name" value="DIPEPTIDE TRANSPORT SYSTEM PERMEASE PROTEIN DPPB-RELATED"/>
    <property type="match status" value="1"/>
</dbReference>
<evidence type="ECO:0000256" key="6">
    <source>
        <dbReference type="ARBA" id="ARBA00023136"/>
    </source>
</evidence>
<reference evidence="9 10" key="1">
    <citation type="submission" date="2018-08" db="EMBL/GenBank/DDBJ databases">
        <title>Meiothermus granaticius genome AF-68 sequencing project.</title>
        <authorList>
            <person name="Da Costa M.S."/>
            <person name="Albuquerque L."/>
            <person name="Raposo P."/>
            <person name="Froufe H.J.C."/>
            <person name="Barroso C.S."/>
            <person name="Egas C."/>
        </authorList>
    </citation>
    <scope>NUCLEOTIDE SEQUENCE [LARGE SCALE GENOMIC DNA]</scope>
    <source>
        <strain evidence="9 10">AF-68</strain>
    </source>
</reference>
<dbReference type="PROSITE" id="PS50928">
    <property type="entry name" value="ABC_TM1"/>
    <property type="match status" value="1"/>
</dbReference>
<feature type="transmembrane region" description="Helical" evidence="7">
    <location>
        <begin position="147"/>
        <end position="168"/>
    </location>
</feature>
<sequence>MATGYRLSLWVIDMFAYLIRRLFFVVFVVWGVTFATFFISQVVPADPALAALGDNAREDQIKEFRERNGLDKPAYVQYAVYMNKLLHGDLGQSLRTSRPVIDDLREFFPATIELSLAAFFVALLIGVPFGVIAALNQNRPPDVIVRILALLGGATPVFFLGILLLQVFHAQLGWFPGPGRLDPYALTPPRVTGFMTIDTLLAHDPRTFWDSLYHLVLPAVVLGSASAALLARMTRGAMLEVLSQDYIRTARAKGASNSAVILHHAAKNAALPVLTVLGGLLGGLLSGAVLTETIFSWPGIGRYVTTSASSLDFPAVMGVTLLAGLVYATINLAVDLLYAYIDPRIKYG</sequence>
<keyword evidence="2 7" id="KW-0813">Transport</keyword>
<accession>A0A399F5M3</accession>
<dbReference type="SUPFAM" id="SSF161098">
    <property type="entry name" value="MetI-like"/>
    <property type="match status" value="1"/>
</dbReference>
<dbReference type="InterPro" id="IPR045621">
    <property type="entry name" value="BPD_transp_1_N"/>
</dbReference>